<proteinExistence type="predicted"/>
<dbReference type="AlphaFoldDB" id="U1NCC1"/>
<reference evidence="1 2" key="1">
    <citation type="journal article" date="2013" name="PLoS ONE">
        <title>Assembly-driven community genomics of a hypersaline microbial ecosystem.</title>
        <authorList>
            <person name="Podell S."/>
            <person name="Ugalde J.A."/>
            <person name="Narasingarao P."/>
            <person name="Banfield J.F."/>
            <person name="Heidelberg K.B."/>
            <person name="Allen E.E."/>
        </authorList>
    </citation>
    <scope>NUCLEOTIDE SEQUENCE [LARGE SCALE GENOMIC DNA]</scope>
    <source>
        <strain evidence="2">J07HQW2</strain>
    </source>
</reference>
<protein>
    <submittedName>
        <fullName evidence="1">Uncharacterized protein</fullName>
    </submittedName>
</protein>
<organism evidence="1 2">
    <name type="scientific">Haloquadratum walsbyi J07HQW2</name>
    <dbReference type="NCBI Taxonomy" id="1238425"/>
    <lineage>
        <taxon>Archaea</taxon>
        <taxon>Methanobacteriati</taxon>
        <taxon>Methanobacteriota</taxon>
        <taxon>Stenosarchaea group</taxon>
        <taxon>Halobacteria</taxon>
        <taxon>Halobacteriales</taxon>
        <taxon>Haloferacaceae</taxon>
        <taxon>Haloquadratum</taxon>
    </lineage>
</organism>
<sequence>MLGFHCKISGSTQQGFMWNYYTLHGVVDPVMCNVDYQYPGDKQLSLDLVNPDPSKIVSQIVGHDDDVAVKMH</sequence>
<accession>U1NCC1</accession>
<dbReference type="Proteomes" id="UP000030710">
    <property type="component" value="Unassembled WGS sequence"/>
</dbReference>
<evidence type="ECO:0000313" key="2">
    <source>
        <dbReference type="Proteomes" id="UP000030710"/>
    </source>
</evidence>
<evidence type="ECO:0000313" key="1">
    <source>
        <dbReference type="EMBL" id="ERG94328.1"/>
    </source>
</evidence>
<name>U1NCC1_9EURY</name>
<dbReference type="HOGENOM" id="CLU_2712740_0_0_2"/>
<dbReference type="eggNOG" id="arCOG08149">
    <property type="taxonomic scope" value="Archaea"/>
</dbReference>
<dbReference type="EMBL" id="KE356561">
    <property type="protein sequence ID" value="ERG94328.1"/>
    <property type="molecule type" value="Genomic_DNA"/>
</dbReference>
<gene>
    <name evidence="1" type="ORF">J07HQW2_00762</name>
</gene>